<organism evidence="10">
    <name type="scientific">Thermodesulfobium narugense</name>
    <dbReference type="NCBI Taxonomy" id="184064"/>
    <lineage>
        <taxon>Bacteria</taxon>
        <taxon>Pseudomonadati</taxon>
        <taxon>Thermodesulfobiota</taxon>
        <taxon>Thermodesulfobiia</taxon>
        <taxon>Thermodesulfobiales</taxon>
        <taxon>Thermodesulfobiaceae</taxon>
        <taxon>Thermodesulfobium</taxon>
    </lineage>
</organism>
<gene>
    <name evidence="9" type="primary">speH</name>
    <name evidence="10" type="ORF">ENL70_05485</name>
</gene>
<dbReference type="Gene3D" id="3.60.90.10">
    <property type="entry name" value="S-adenosylmethionine decarboxylase"/>
    <property type="match status" value="1"/>
</dbReference>
<name>A0A7C5KC36_9BACT</name>
<dbReference type="Pfam" id="PF02675">
    <property type="entry name" value="AdoMet_dc"/>
    <property type="match status" value="1"/>
</dbReference>
<evidence type="ECO:0000256" key="9">
    <source>
        <dbReference type="HAMAP-Rule" id="MF_00464"/>
    </source>
</evidence>
<evidence type="ECO:0000256" key="5">
    <source>
        <dbReference type="ARBA" id="ARBA00023145"/>
    </source>
</evidence>
<comment type="function">
    <text evidence="9">Catalyzes the decarboxylation of S-adenosylmethionine to S-adenosylmethioninamine (dcAdoMet), the propylamine donor required for the synthesis of the polyamines spermine and spermidine from the diamine putrescine.</text>
</comment>
<evidence type="ECO:0000256" key="6">
    <source>
        <dbReference type="ARBA" id="ARBA00023239"/>
    </source>
</evidence>
<dbReference type="UniPathway" id="UPA00331">
    <property type="reaction ID" value="UER00451"/>
</dbReference>
<accession>A0A7C5KC36</accession>
<dbReference type="NCBIfam" id="TIGR03330">
    <property type="entry name" value="SAM_DCase_Bsu"/>
    <property type="match status" value="1"/>
</dbReference>
<keyword evidence="2 9" id="KW-0068">Autocatalytic cleavage</keyword>
<keyword evidence="8 9" id="KW-0670">Pyruvate</keyword>
<comment type="catalytic activity">
    <reaction evidence="9">
        <text>S-adenosyl-L-methionine + H(+) = S-adenosyl 3-(methylsulfanyl)propylamine + CO2</text>
        <dbReference type="Rhea" id="RHEA:15981"/>
        <dbReference type="ChEBI" id="CHEBI:15378"/>
        <dbReference type="ChEBI" id="CHEBI:16526"/>
        <dbReference type="ChEBI" id="CHEBI:57443"/>
        <dbReference type="ChEBI" id="CHEBI:59789"/>
        <dbReference type="EC" id="4.1.1.50"/>
    </reaction>
</comment>
<keyword evidence="4 9" id="KW-0620">Polyamine biosynthesis</keyword>
<keyword evidence="5 9" id="KW-0865">Zymogen</keyword>
<comment type="caution">
    <text evidence="10">The sequence shown here is derived from an EMBL/GenBank/DDBJ whole genome shotgun (WGS) entry which is preliminary data.</text>
</comment>
<keyword evidence="9" id="KW-0949">S-adenosyl-L-methionine</keyword>
<keyword evidence="6 9" id="KW-0456">Lyase</keyword>
<dbReference type="EC" id="4.1.1.50" evidence="9"/>
<comment type="pathway">
    <text evidence="9">Amine and polyamine biosynthesis; S-adenosylmethioninamine biosynthesis; S-adenosylmethioninamine from S-adenosyl-L-methionine: step 1/1.</text>
</comment>
<dbReference type="GO" id="GO:0004014">
    <property type="term" value="F:adenosylmethionine decarboxylase activity"/>
    <property type="evidence" value="ECO:0007669"/>
    <property type="project" value="UniProtKB-UniRule"/>
</dbReference>
<evidence type="ECO:0000256" key="3">
    <source>
        <dbReference type="ARBA" id="ARBA00023066"/>
    </source>
</evidence>
<feature type="chain" id="PRO_5028547053" description="S-adenosylmethionine decarboxylase beta chain" evidence="9">
    <location>
        <begin position="1"/>
        <end position="62"/>
    </location>
</feature>
<dbReference type="GO" id="GO:0005829">
    <property type="term" value="C:cytosol"/>
    <property type="evidence" value="ECO:0007669"/>
    <property type="project" value="TreeGrafter"/>
</dbReference>
<dbReference type="GO" id="GO:0008295">
    <property type="term" value="P:spermidine biosynthetic process"/>
    <property type="evidence" value="ECO:0007669"/>
    <property type="project" value="UniProtKB-UniRule"/>
</dbReference>
<sequence length="134" mass="15009">MEAMGMHYIVEASGCDPVIIGDPVRAREIFLAAAKVANMDVKAVHFYKFFPSGTSGVVVVSESHISVHTWPENGYAALDVYTCGDKAQPERAVEFILQAFRVKHAHITEVQRGVKDEDIYTHTTMTWEEDYSED</sequence>
<dbReference type="AlphaFoldDB" id="A0A7C5KC36"/>
<dbReference type="InterPro" id="IPR016067">
    <property type="entry name" value="S-AdoMet_deCO2ase_core"/>
</dbReference>
<proteinExistence type="inferred from homology"/>
<feature type="active site" description="Proton donor; for catalytic activity" evidence="9">
    <location>
        <position position="83"/>
    </location>
</feature>
<protein>
    <recommendedName>
        <fullName evidence="9">S-adenosylmethionine decarboxylase proenzyme</fullName>
        <shortName evidence="9">AdoMetDC</shortName>
        <shortName evidence="9">SAMDC</shortName>
        <ecNumber evidence="9">4.1.1.50</ecNumber>
    </recommendedName>
    <component>
        <recommendedName>
            <fullName evidence="9">S-adenosylmethionine decarboxylase beta chain</fullName>
        </recommendedName>
    </component>
    <component>
        <recommendedName>
            <fullName evidence="9">S-adenosylmethionine decarboxylase alpha chain</fullName>
        </recommendedName>
    </component>
</protein>
<feature type="site" description="Cleavage (non-hydrolytic); by autolysis" evidence="9">
    <location>
        <begin position="62"/>
        <end position="63"/>
    </location>
</feature>
<dbReference type="InterPro" id="IPR017716">
    <property type="entry name" value="S-AdoMet_deCOase_pro-enz"/>
</dbReference>
<dbReference type="EMBL" id="DRUY01000182">
    <property type="protein sequence ID" value="HHI65981.1"/>
    <property type="molecule type" value="Genomic_DNA"/>
</dbReference>
<feature type="modified residue" description="Pyruvic acid (Ser); by autocatalysis" evidence="9">
    <location>
        <position position="63"/>
    </location>
</feature>
<dbReference type="PANTHER" id="PTHR33866">
    <property type="entry name" value="S-ADENOSYLMETHIONINE DECARBOXYLASE PROENZYME"/>
    <property type="match status" value="1"/>
</dbReference>
<evidence type="ECO:0000256" key="8">
    <source>
        <dbReference type="ARBA" id="ARBA00023317"/>
    </source>
</evidence>
<comment type="subunit">
    <text evidence="9">Heterotetramer of two alpha and two beta chains arranged as a dimer of alpha/beta heterodimers.</text>
</comment>
<evidence type="ECO:0000256" key="7">
    <source>
        <dbReference type="ARBA" id="ARBA00023270"/>
    </source>
</evidence>
<comment type="PTM">
    <text evidence="9">Is synthesized initially as an inactive proenzyme. Formation of the active enzyme involves a self-maturation process in which the active site pyruvoyl group is generated from an internal serine residue via an autocatalytic post-translational modification. Two non-identical subunits are generated from the proenzyme in this reaction, and the pyruvate is formed at the N-terminus of the alpha chain, which is derived from the carboxyl end of the proenzyme. The post-translation cleavage follows an unusual pathway, termed non-hydrolytic serinolysis, in which the side chain hydroxyl group of the serine supplies its oxygen atom to form the C-terminus of the beta chain, while the remainder of the serine residue undergoes an oxidative deamination to produce ammonia and the pyruvoyl group blocking the N-terminus of the alpha chain.</text>
</comment>
<evidence type="ECO:0000313" key="10">
    <source>
        <dbReference type="EMBL" id="HHI65981.1"/>
    </source>
</evidence>
<keyword evidence="7 9" id="KW-0704">Schiff base</keyword>
<feature type="chain" id="PRO_5028547052" description="S-adenosylmethionine decarboxylase alpha chain" evidence="9">
    <location>
        <begin position="63"/>
        <end position="134"/>
    </location>
</feature>
<dbReference type="InterPro" id="IPR003826">
    <property type="entry name" value="AdoMetDC_fam_prok"/>
</dbReference>
<reference evidence="10" key="1">
    <citation type="journal article" date="2020" name="mSystems">
        <title>Genome- and Community-Level Interaction Insights into Carbon Utilization and Element Cycling Functions of Hydrothermarchaeota in Hydrothermal Sediment.</title>
        <authorList>
            <person name="Zhou Z."/>
            <person name="Liu Y."/>
            <person name="Xu W."/>
            <person name="Pan J."/>
            <person name="Luo Z.H."/>
            <person name="Li M."/>
        </authorList>
    </citation>
    <scope>NUCLEOTIDE SEQUENCE [LARGE SCALE GENOMIC DNA]</scope>
    <source>
        <strain evidence="10">SpSt-1019</strain>
    </source>
</reference>
<evidence type="ECO:0000256" key="1">
    <source>
        <dbReference type="ARBA" id="ARBA00022793"/>
    </source>
</evidence>
<evidence type="ECO:0000256" key="2">
    <source>
        <dbReference type="ARBA" id="ARBA00022813"/>
    </source>
</evidence>
<comment type="similarity">
    <text evidence="9">Belongs to the prokaryotic AdoMetDC family. Type 1 subfamily.</text>
</comment>
<dbReference type="SUPFAM" id="SSF56276">
    <property type="entry name" value="S-adenosylmethionine decarboxylase"/>
    <property type="match status" value="1"/>
</dbReference>
<evidence type="ECO:0000256" key="4">
    <source>
        <dbReference type="ARBA" id="ARBA00023115"/>
    </source>
</evidence>
<keyword evidence="3 9" id="KW-0745">Spermidine biosynthesis</keyword>
<comment type="cofactor">
    <cofactor evidence="9">
        <name>pyruvate</name>
        <dbReference type="ChEBI" id="CHEBI:15361"/>
    </cofactor>
    <text evidence="9">Binds 1 pyruvoyl group covalently per subunit.</text>
</comment>
<keyword evidence="1 9" id="KW-0210">Decarboxylase</keyword>
<feature type="active site" description="Schiff-base intermediate with substrate; via pyruvic acid" evidence="9">
    <location>
        <position position="63"/>
    </location>
</feature>
<feature type="active site" description="Proton acceptor; for processing activity" evidence="9">
    <location>
        <position position="68"/>
    </location>
</feature>
<dbReference type="HAMAP" id="MF_00464">
    <property type="entry name" value="AdoMetDC_1"/>
    <property type="match status" value="1"/>
</dbReference>
<dbReference type="PANTHER" id="PTHR33866:SF2">
    <property type="entry name" value="S-ADENOSYLMETHIONINE DECARBOXYLASE PROENZYME"/>
    <property type="match status" value="1"/>
</dbReference>